<dbReference type="SUPFAM" id="SSF53448">
    <property type="entry name" value="Nucleotide-diphospho-sugar transferases"/>
    <property type="match status" value="1"/>
</dbReference>
<dbReference type="PANTHER" id="PTHR22916:SF3">
    <property type="entry name" value="UDP-GLCNAC:BETAGAL BETA-1,3-N-ACETYLGLUCOSAMINYLTRANSFERASE-LIKE PROTEIN 1"/>
    <property type="match status" value="1"/>
</dbReference>
<dbReference type="CDD" id="cd00761">
    <property type="entry name" value="Glyco_tranf_GTA_type"/>
    <property type="match status" value="1"/>
</dbReference>
<dbReference type="Gene3D" id="3.90.550.10">
    <property type="entry name" value="Spore Coat Polysaccharide Biosynthesis Protein SpsA, Chain A"/>
    <property type="match status" value="1"/>
</dbReference>
<protein>
    <submittedName>
        <fullName evidence="4">IPT/TIG domain-containing protein</fullName>
    </submittedName>
</protein>
<dbReference type="PANTHER" id="PTHR22916">
    <property type="entry name" value="GLYCOSYLTRANSFERASE"/>
    <property type="match status" value="1"/>
</dbReference>
<feature type="region of interest" description="Disordered" evidence="2">
    <location>
        <begin position="257"/>
        <end position="295"/>
    </location>
</feature>
<dbReference type="STRING" id="41875.K8E9X2"/>
<dbReference type="Pfam" id="PF00535">
    <property type="entry name" value="Glycos_transf_2"/>
    <property type="match status" value="1"/>
</dbReference>
<accession>K8E9X2</accession>
<name>K8E9X2_9CHLO</name>
<sequence>MTTNATTFKLRLLSFKLFCFLVFVVVFCRVFASSSAQTTRETRTNGVPSGENLVVILNGNRRKDCAGIDARARQIRTALRENTKTSEERRRAMVVTILFAADDRNDRCELLKRRVLASEEEEERKNEERRREREKTKKIKNTIQTTIQTTTGETMMLSFEYATLPRREDENKPPIGGPRTRALSVRVSQWIRERRERRRRGGGEGEEEKEEEVYAFVEDDSEALMYFAAIGKETRGGATESLFDDVSFATITGVGFGGNNHSADAAADDDDVNGDDDVEEEDDNSSESSTRSEKMLDDMEAQWMRMESRKRAETIEVTSFERRLREIREKRRNSATEIRMAREMGSSFADESLVGVVMTHKNRPEYCEKAVEALLQQTHRKVEIVIVDDGSEEAHVKRLEQFVYSRKKDDTLKSVKIVKIAKPGKYLGEARNFGCSKLSEKTEYVLFSDDDNLAETNEIETMLRVLVHTKADVVTASNEFFVTAANGTNVVVGSYHPLGNALFPGIFENVFGDANALWRKSAFTSLEGFAKDTSYSLQDWEILAKASSSGLKLVTVPAPALYKYRTHAKSMSKQKEADASSSDPYEDIQFTGPLRGFAPLGEELVQLATFSKTMRKEYEAMEKTVRTLRKEDGGGGADAALGKVALKVLCKTLTYGSTTETEYVADGTFDAAPLSSQDNWHVHGEGGFKPVDGAILVPGNEEMLTEDAAGSTLVSGAWQRIEVNQLEAEPLVLSGWAKVIIDASKDDDVELLDTFEKSADFSLHADVEFSDGTKKEANRFDNTRVYAKMASTCGPFR</sequence>
<keyword evidence="1" id="KW-0175">Coiled coil</keyword>
<dbReference type="GeneID" id="19018313"/>
<organism evidence="4 5">
    <name type="scientific">Bathycoccus prasinos</name>
    <dbReference type="NCBI Taxonomy" id="41875"/>
    <lineage>
        <taxon>Eukaryota</taxon>
        <taxon>Viridiplantae</taxon>
        <taxon>Chlorophyta</taxon>
        <taxon>Mamiellophyceae</taxon>
        <taxon>Mamiellales</taxon>
        <taxon>Bathycoccaceae</taxon>
        <taxon>Bathycoccus</taxon>
    </lineage>
</organism>
<dbReference type="RefSeq" id="XP_007515612.1">
    <property type="nucleotide sequence ID" value="XM_007515550.1"/>
</dbReference>
<dbReference type="InterPro" id="IPR001173">
    <property type="entry name" value="Glyco_trans_2-like"/>
</dbReference>
<dbReference type="EMBL" id="FO082278">
    <property type="protein sequence ID" value="CCO14491.1"/>
    <property type="molecule type" value="Genomic_DNA"/>
</dbReference>
<evidence type="ECO:0000313" key="4">
    <source>
        <dbReference type="EMBL" id="CCO14491.1"/>
    </source>
</evidence>
<feature type="compositionally biased region" description="Acidic residues" evidence="2">
    <location>
        <begin position="266"/>
        <end position="285"/>
    </location>
</feature>
<evidence type="ECO:0000259" key="3">
    <source>
        <dbReference type="Pfam" id="PF00535"/>
    </source>
</evidence>
<feature type="domain" description="Glycosyltransferase 2-like" evidence="3">
    <location>
        <begin position="356"/>
        <end position="477"/>
    </location>
</feature>
<dbReference type="AlphaFoldDB" id="K8E9X2"/>
<keyword evidence="5" id="KW-1185">Reference proteome</keyword>
<feature type="coiled-coil region" evidence="1">
    <location>
        <begin position="108"/>
        <end position="139"/>
    </location>
</feature>
<evidence type="ECO:0000313" key="5">
    <source>
        <dbReference type="Proteomes" id="UP000198341"/>
    </source>
</evidence>
<evidence type="ECO:0000256" key="1">
    <source>
        <dbReference type="SAM" id="Coils"/>
    </source>
</evidence>
<gene>
    <name evidence="4" type="ORF">Bathy01g05780</name>
</gene>
<dbReference type="InterPro" id="IPR029044">
    <property type="entry name" value="Nucleotide-diphossugar_trans"/>
</dbReference>
<dbReference type="Proteomes" id="UP000198341">
    <property type="component" value="Chromosome 1"/>
</dbReference>
<proteinExistence type="predicted"/>
<dbReference type="OrthoDB" id="17040at2759"/>
<evidence type="ECO:0000256" key="2">
    <source>
        <dbReference type="SAM" id="MobiDB-lite"/>
    </source>
</evidence>
<dbReference type="KEGG" id="bpg:Bathy01g05780"/>
<dbReference type="GO" id="GO:0016758">
    <property type="term" value="F:hexosyltransferase activity"/>
    <property type="evidence" value="ECO:0007669"/>
    <property type="project" value="UniProtKB-ARBA"/>
</dbReference>
<reference evidence="4 5" key="1">
    <citation type="submission" date="2011-10" db="EMBL/GenBank/DDBJ databases">
        <authorList>
            <person name="Genoscope - CEA"/>
        </authorList>
    </citation>
    <scope>NUCLEOTIDE SEQUENCE [LARGE SCALE GENOMIC DNA]</scope>
    <source>
        <strain evidence="4 5">RCC 1105</strain>
    </source>
</reference>